<dbReference type="Gene3D" id="3.30.530.20">
    <property type="match status" value="1"/>
</dbReference>
<reference evidence="1" key="1">
    <citation type="submission" date="2020-05" db="EMBL/GenBank/DDBJ databases">
        <authorList>
            <person name="Chiriac C."/>
            <person name="Salcher M."/>
            <person name="Ghai R."/>
            <person name="Kavagutti S V."/>
        </authorList>
    </citation>
    <scope>NUCLEOTIDE SEQUENCE</scope>
</reference>
<name>A0A6J6GMI2_9ZZZZ</name>
<sequence length="178" mass="19566">MRFTLVDAAAKQLPPYSLSIKGMKTPTTSAHDKKNKIVYVSKLVSASPEQIFELLANPAMHAVIDGSGSVIAPKSSAPQRLSLNATFGMSMKKGAPYRITNTVVEFVEGKQIGWRHIGGHIWRYILESTQGGTMVTEQFSYGTSKSPLMLQLAGYGRKNELAIRKTLDNLAKYFADKK</sequence>
<dbReference type="InterPro" id="IPR023393">
    <property type="entry name" value="START-like_dom_sf"/>
</dbReference>
<dbReference type="SUPFAM" id="SSF55961">
    <property type="entry name" value="Bet v1-like"/>
    <property type="match status" value="1"/>
</dbReference>
<dbReference type="AlphaFoldDB" id="A0A6J6GMI2"/>
<organism evidence="1">
    <name type="scientific">freshwater metagenome</name>
    <dbReference type="NCBI Taxonomy" id="449393"/>
    <lineage>
        <taxon>unclassified sequences</taxon>
        <taxon>metagenomes</taxon>
        <taxon>ecological metagenomes</taxon>
    </lineage>
</organism>
<dbReference type="EMBL" id="CAEZUN010000082">
    <property type="protein sequence ID" value="CAB4602467.1"/>
    <property type="molecule type" value="Genomic_DNA"/>
</dbReference>
<proteinExistence type="predicted"/>
<accession>A0A6J6GMI2</accession>
<gene>
    <name evidence="1" type="ORF">UFOPK1826_00764</name>
</gene>
<protein>
    <submittedName>
        <fullName evidence="1">Unannotated protein</fullName>
    </submittedName>
</protein>
<evidence type="ECO:0000313" key="1">
    <source>
        <dbReference type="EMBL" id="CAB4602467.1"/>
    </source>
</evidence>